<dbReference type="Gene3D" id="3.40.50.300">
    <property type="entry name" value="P-loop containing nucleotide triphosphate hydrolases"/>
    <property type="match status" value="1"/>
</dbReference>
<dbReference type="InterPro" id="IPR045865">
    <property type="entry name" value="ACT-like_dom_sf"/>
</dbReference>
<evidence type="ECO:0000256" key="5">
    <source>
        <dbReference type="ARBA" id="ARBA00022475"/>
    </source>
</evidence>
<evidence type="ECO:0000256" key="9">
    <source>
        <dbReference type="ARBA" id="ARBA00022970"/>
    </source>
</evidence>
<dbReference type="EMBL" id="JADFUA010000007">
    <property type="protein sequence ID" value="MBE9610170.1"/>
    <property type="molecule type" value="Genomic_DNA"/>
</dbReference>
<sequence length="371" mass="40089">MLGEPAHSPGIISGYGFGAGCYNKTIRLPLQGHPLIALSQIHKSYRVDGRDIPALNGIDLTVAAGEIFGIIGHSGAGKSTLIRLINLLERPSAGSIRIDGADITALDGAGLRSLRQQVGMIFQHFNLLGSKTVARNIAFPLEIAGQLGRAEIDARVDELLELVGLAEHKHKYPSQLSGGQKQRVGIARALANRPKVLLCDEATSALDPQTTQSVLQLLAKINRELNLTIVLITHEMDVIRSICDRVAVIDGGKIVEMGPVTQVFLYPQHPTTQRFVSEAEHIDETAQAEAFAHVPGKVVRMTFIGETTYEGFLGNAAREFGIDFSILSGRIERIKDTPCGQMLLAFTGCEAALAAAFAQFRSRGIDIEELR</sequence>
<protein>
    <recommendedName>
        <fullName evidence="3">Cell division ATP-binding protein FtsE</fullName>
    </recommendedName>
</protein>
<evidence type="ECO:0000256" key="2">
    <source>
        <dbReference type="ARBA" id="ARBA00005417"/>
    </source>
</evidence>
<comment type="function">
    <text evidence="1">Part of the ABC transporter FtsEX involved in cellular division. Important for assembly or stability of the septal ring.</text>
</comment>
<dbReference type="SMART" id="SM00382">
    <property type="entry name" value="AAA"/>
    <property type="match status" value="1"/>
</dbReference>
<evidence type="ECO:0000256" key="1">
    <source>
        <dbReference type="ARBA" id="ARBA00002579"/>
    </source>
</evidence>
<comment type="caution">
    <text evidence="12">The sequence shown here is derived from an EMBL/GenBank/DDBJ whole genome shotgun (WGS) entry which is preliminary data.</text>
</comment>
<feature type="domain" description="ABC transporter" evidence="11">
    <location>
        <begin position="36"/>
        <end position="276"/>
    </location>
</feature>
<keyword evidence="9" id="KW-0029">Amino-acid transport</keyword>
<reference evidence="12 13" key="1">
    <citation type="submission" date="2020-10" db="EMBL/GenBank/DDBJ databases">
        <title>The genome sequence of Chitinilyticum litopenaei 4Y14.</title>
        <authorList>
            <person name="Liu Y."/>
        </authorList>
    </citation>
    <scope>NUCLEOTIDE SEQUENCE [LARGE SCALE GENOMIC DNA]</scope>
    <source>
        <strain evidence="12 13">4Y14</strain>
    </source>
</reference>
<keyword evidence="6" id="KW-0547">Nucleotide-binding</keyword>
<keyword evidence="5" id="KW-1003">Cell membrane</keyword>
<keyword evidence="4" id="KW-0813">Transport</keyword>
<proteinExistence type="inferred from homology"/>
<keyword evidence="7 12" id="KW-0067">ATP-binding</keyword>
<dbReference type="InterPro" id="IPR003593">
    <property type="entry name" value="AAA+_ATPase"/>
</dbReference>
<dbReference type="InterPro" id="IPR017871">
    <property type="entry name" value="ABC_transporter-like_CS"/>
</dbReference>
<evidence type="ECO:0000313" key="12">
    <source>
        <dbReference type="EMBL" id="MBE9610170.1"/>
    </source>
</evidence>
<accession>A0A8J7FLW8</accession>
<dbReference type="InterPro" id="IPR050086">
    <property type="entry name" value="MetN_ABC_transporter-like"/>
</dbReference>
<dbReference type="PANTHER" id="PTHR43166:SF30">
    <property type="entry name" value="METHIONINE IMPORT ATP-BINDING PROTEIN METN"/>
    <property type="match status" value="1"/>
</dbReference>
<evidence type="ECO:0000256" key="6">
    <source>
        <dbReference type="ARBA" id="ARBA00022741"/>
    </source>
</evidence>
<dbReference type="PROSITE" id="PS00211">
    <property type="entry name" value="ABC_TRANSPORTER_1"/>
    <property type="match status" value="1"/>
</dbReference>
<dbReference type="Pfam" id="PF00005">
    <property type="entry name" value="ABC_tran"/>
    <property type="match status" value="1"/>
</dbReference>
<dbReference type="AlphaFoldDB" id="A0A8J7FLW8"/>
<organism evidence="12 13">
    <name type="scientific">Chitinilyticum piscinae</name>
    <dbReference type="NCBI Taxonomy" id="2866724"/>
    <lineage>
        <taxon>Bacteria</taxon>
        <taxon>Pseudomonadati</taxon>
        <taxon>Pseudomonadota</taxon>
        <taxon>Betaproteobacteria</taxon>
        <taxon>Neisseriales</taxon>
        <taxon>Chitinibacteraceae</taxon>
        <taxon>Chitinilyticum</taxon>
    </lineage>
</organism>
<dbReference type="GO" id="GO:0005524">
    <property type="term" value="F:ATP binding"/>
    <property type="evidence" value="ECO:0007669"/>
    <property type="project" value="UniProtKB-KW"/>
</dbReference>
<dbReference type="SMART" id="SM00930">
    <property type="entry name" value="NIL"/>
    <property type="match status" value="1"/>
</dbReference>
<dbReference type="InterPro" id="IPR018449">
    <property type="entry name" value="NIL_domain"/>
</dbReference>
<gene>
    <name evidence="12" type="ORF">INR99_12540</name>
</gene>
<dbReference type="InterPro" id="IPR003439">
    <property type="entry name" value="ABC_transporter-like_ATP-bd"/>
</dbReference>
<dbReference type="InterPro" id="IPR041701">
    <property type="entry name" value="MetN_ABC"/>
</dbReference>
<keyword evidence="8" id="KW-1278">Translocase</keyword>
<comment type="similarity">
    <text evidence="2">Belongs to the ABC transporter superfamily.</text>
</comment>
<dbReference type="FunFam" id="3.40.50.300:FF:000056">
    <property type="entry name" value="Cell division ATP-binding protein FtsE"/>
    <property type="match status" value="1"/>
</dbReference>
<dbReference type="PANTHER" id="PTHR43166">
    <property type="entry name" value="AMINO ACID IMPORT ATP-BINDING PROTEIN"/>
    <property type="match status" value="1"/>
</dbReference>
<evidence type="ECO:0000256" key="8">
    <source>
        <dbReference type="ARBA" id="ARBA00022967"/>
    </source>
</evidence>
<evidence type="ECO:0000259" key="11">
    <source>
        <dbReference type="PROSITE" id="PS50893"/>
    </source>
</evidence>
<evidence type="ECO:0000256" key="10">
    <source>
        <dbReference type="ARBA" id="ARBA00023136"/>
    </source>
</evidence>
<evidence type="ECO:0000313" key="13">
    <source>
        <dbReference type="Proteomes" id="UP000604481"/>
    </source>
</evidence>
<evidence type="ECO:0000256" key="3">
    <source>
        <dbReference type="ARBA" id="ARBA00020019"/>
    </source>
</evidence>
<dbReference type="SUPFAM" id="SSF55021">
    <property type="entry name" value="ACT-like"/>
    <property type="match status" value="1"/>
</dbReference>
<name>A0A8J7FLW8_9NEIS</name>
<evidence type="ECO:0000256" key="4">
    <source>
        <dbReference type="ARBA" id="ARBA00022448"/>
    </source>
</evidence>
<dbReference type="InterPro" id="IPR027417">
    <property type="entry name" value="P-loop_NTPase"/>
</dbReference>
<keyword evidence="13" id="KW-1185">Reference proteome</keyword>
<dbReference type="GO" id="GO:0005886">
    <property type="term" value="C:plasma membrane"/>
    <property type="evidence" value="ECO:0007669"/>
    <property type="project" value="UniProtKB-ARBA"/>
</dbReference>
<dbReference type="SUPFAM" id="SSF52540">
    <property type="entry name" value="P-loop containing nucleoside triphosphate hydrolases"/>
    <property type="match status" value="1"/>
</dbReference>
<dbReference type="GO" id="GO:0006865">
    <property type="term" value="P:amino acid transport"/>
    <property type="evidence" value="ECO:0007669"/>
    <property type="project" value="UniProtKB-KW"/>
</dbReference>
<dbReference type="Pfam" id="PF09383">
    <property type="entry name" value="NIL"/>
    <property type="match status" value="1"/>
</dbReference>
<dbReference type="Proteomes" id="UP000604481">
    <property type="component" value="Unassembled WGS sequence"/>
</dbReference>
<keyword evidence="10" id="KW-0472">Membrane</keyword>
<dbReference type="GO" id="GO:0016887">
    <property type="term" value="F:ATP hydrolysis activity"/>
    <property type="evidence" value="ECO:0007669"/>
    <property type="project" value="InterPro"/>
</dbReference>
<dbReference type="PROSITE" id="PS50893">
    <property type="entry name" value="ABC_TRANSPORTER_2"/>
    <property type="match status" value="1"/>
</dbReference>
<dbReference type="CDD" id="cd03258">
    <property type="entry name" value="ABC_MetN_methionine_transporter"/>
    <property type="match status" value="1"/>
</dbReference>
<evidence type="ECO:0000256" key="7">
    <source>
        <dbReference type="ARBA" id="ARBA00022840"/>
    </source>
</evidence>
<dbReference type="Gene3D" id="3.30.70.260">
    <property type="match status" value="1"/>
</dbReference>